<dbReference type="InterPro" id="IPR046533">
    <property type="entry name" value="DUF6598"/>
</dbReference>
<evidence type="ECO:0000313" key="4">
    <source>
        <dbReference type="EMBL" id="CAH9131021.1"/>
    </source>
</evidence>
<evidence type="ECO:0000259" key="2">
    <source>
        <dbReference type="Pfam" id="PF20241"/>
    </source>
</evidence>
<evidence type="ECO:0000313" key="3">
    <source>
        <dbReference type="EMBL" id="CAH9095343.1"/>
    </source>
</evidence>
<feature type="compositionally biased region" description="Acidic residues" evidence="1">
    <location>
        <begin position="342"/>
        <end position="369"/>
    </location>
</feature>
<proteinExistence type="predicted"/>
<sequence>MDLEKYLDVYTNLTREELEKIMDLVCYGRDLDWCERALSWQAKFLHESRERVKIHGRPALLSSPLIQVFSVSVQLKQEVKPLSIYGRIGVEFPDFTYGGIAGHELYKRERNIPQFLNTSDTLILNGPLYTCDPLHACMPLHRNKIDVKLFCGEDKVFAFESFSLEDNGSDYEEVKSRVINCEQGSLIMSYIVIPFGVFCRLEVKFSNRQTSEKRDFVDINGKVSVRYANTYGSYALEESILFEKEVHEYERVEIDQNMLLARYWVALPAYSFSVVDLDLSEFVSGRKIISDTMEFLAQPEGMYGDTFVSDDLFIEVSVAWFTPSPMGPQYDKFSCNIDEIPMEEDTDEEDTDEEDTDEEDTYEEDEPSSDETPSNINFTRGLRPHMSKPWPSRAIEIFSVFVGRQNSNALRVYGSLEVLSDDHQICLIFKRDRNDALSLLKHMESTIGVPDGPRGYEECPLEIKVELKDAEDRLSIKGYVDWQASALERSLWCDKQLCNVFQGENGFAAVHYSIFSKAVQAVIRTSLGFKMGYVNDHSQKVYGSLISSYNCFDYSSWYTKEYYRCVLFRRIEDEVIELNHDSSLPLSRSMVVVPAYSSLVIDVDLDISGQKLLCTREIKIGESWKTVEINDRLVCFELEWCEIK</sequence>
<dbReference type="Proteomes" id="UP001152523">
    <property type="component" value="Unassembled WGS sequence"/>
</dbReference>
<protein>
    <recommendedName>
        <fullName evidence="2">DUF6598 domain-containing protein</fullName>
    </recommendedName>
</protein>
<organism evidence="3 5">
    <name type="scientific">Cuscuta epithymum</name>
    <dbReference type="NCBI Taxonomy" id="186058"/>
    <lineage>
        <taxon>Eukaryota</taxon>
        <taxon>Viridiplantae</taxon>
        <taxon>Streptophyta</taxon>
        <taxon>Embryophyta</taxon>
        <taxon>Tracheophyta</taxon>
        <taxon>Spermatophyta</taxon>
        <taxon>Magnoliopsida</taxon>
        <taxon>eudicotyledons</taxon>
        <taxon>Gunneridae</taxon>
        <taxon>Pentapetalae</taxon>
        <taxon>asterids</taxon>
        <taxon>lamiids</taxon>
        <taxon>Solanales</taxon>
        <taxon>Convolvulaceae</taxon>
        <taxon>Cuscuteae</taxon>
        <taxon>Cuscuta</taxon>
        <taxon>Cuscuta subgen. Cuscuta</taxon>
    </lineage>
</organism>
<feature type="domain" description="DUF6598" evidence="2">
    <location>
        <begin position="395"/>
        <end position="611"/>
    </location>
</feature>
<gene>
    <name evidence="3" type="ORF">CEPIT_LOCUS13237</name>
    <name evidence="4" type="ORF">CEPIT_LOCUS31092</name>
</gene>
<feature type="region of interest" description="Disordered" evidence="1">
    <location>
        <begin position="342"/>
        <end position="383"/>
    </location>
</feature>
<comment type="caution">
    <text evidence="3">The sequence shown here is derived from an EMBL/GenBank/DDBJ whole genome shotgun (WGS) entry which is preliminary data.</text>
</comment>
<evidence type="ECO:0000256" key="1">
    <source>
        <dbReference type="SAM" id="MobiDB-lite"/>
    </source>
</evidence>
<evidence type="ECO:0000313" key="5">
    <source>
        <dbReference type="Proteomes" id="UP001152523"/>
    </source>
</evidence>
<reference evidence="3" key="1">
    <citation type="submission" date="2022-07" db="EMBL/GenBank/DDBJ databases">
        <authorList>
            <person name="Macas J."/>
            <person name="Novak P."/>
            <person name="Neumann P."/>
        </authorList>
    </citation>
    <scope>NUCLEOTIDE SEQUENCE</scope>
</reference>
<accession>A0AAV0DDJ7</accession>
<dbReference type="AlphaFoldDB" id="A0AAV0DDJ7"/>
<dbReference type="EMBL" id="CAMAPF010000084">
    <property type="protein sequence ID" value="CAH9095343.1"/>
    <property type="molecule type" value="Genomic_DNA"/>
</dbReference>
<name>A0AAV0DDJ7_9ASTE</name>
<keyword evidence="5" id="KW-1185">Reference proteome</keyword>
<dbReference type="Pfam" id="PF20241">
    <property type="entry name" value="DUF6598"/>
    <property type="match status" value="2"/>
</dbReference>
<feature type="domain" description="DUF6598" evidence="2">
    <location>
        <begin position="65"/>
        <end position="298"/>
    </location>
</feature>
<dbReference type="EMBL" id="CAMAPF010000964">
    <property type="protein sequence ID" value="CAH9131021.1"/>
    <property type="molecule type" value="Genomic_DNA"/>
</dbReference>
<dbReference type="PANTHER" id="PTHR33065:SF88">
    <property type="entry name" value="OS11G0104220 PROTEIN"/>
    <property type="match status" value="1"/>
</dbReference>
<dbReference type="PANTHER" id="PTHR33065">
    <property type="entry name" value="OS07G0486400 PROTEIN"/>
    <property type="match status" value="1"/>
</dbReference>